<proteinExistence type="predicted"/>
<name>A0A1X6NHP7_9APHY</name>
<organism evidence="1 2">
    <name type="scientific">Postia placenta MAD-698-R-SB12</name>
    <dbReference type="NCBI Taxonomy" id="670580"/>
    <lineage>
        <taxon>Eukaryota</taxon>
        <taxon>Fungi</taxon>
        <taxon>Dikarya</taxon>
        <taxon>Basidiomycota</taxon>
        <taxon>Agaricomycotina</taxon>
        <taxon>Agaricomycetes</taxon>
        <taxon>Polyporales</taxon>
        <taxon>Adustoporiaceae</taxon>
        <taxon>Rhodonia</taxon>
    </lineage>
</organism>
<gene>
    <name evidence="1" type="ORF">POSPLADRAFT_1177153</name>
</gene>
<evidence type="ECO:0000313" key="2">
    <source>
        <dbReference type="Proteomes" id="UP000194127"/>
    </source>
</evidence>
<accession>A0A1X6NHP7</accession>
<reference evidence="1 2" key="1">
    <citation type="submission" date="2017-04" db="EMBL/GenBank/DDBJ databases">
        <title>Genome Sequence of the Model Brown-Rot Fungus Postia placenta SB12.</title>
        <authorList>
            <consortium name="DOE Joint Genome Institute"/>
            <person name="Gaskell J."/>
            <person name="Kersten P."/>
            <person name="Larrondo L.F."/>
            <person name="Canessa P."/>
            <person name="Martinez D."/>
            <person name="Hibbett D."/>
            <person name="Schmoll M."/>
            <person name="Kubicek C.P."/>
            <person name="Martinez A.T."/>
            <person name="Yadav J."/>
            <person name="Master E."/>
            <person name="Magnuson J.K."/>
            <person name="James T."/>
            <person name="Yaver D."/>
            <person name="Berka R."/>
            <person name="Labutti K."/>
            <person name="Lipzen A."/>
            <person name="Aerts A."/>
            <person name="Barry K."/>
            <person name="Henrissat B."/>
            <person name="Blanchette R."/>
            <person name="Grigoriev I."/>
            <person name="Cullen D."/>
        </authorList>
    </citation>
    <scope>NUCLEOTIDE SEQUENCE [LARGE SCALE GENOMIC DNA]</scope>
    <source>
        <strain evidence="1 2">MAD-698-R-SB12</strain>
    </source>
</reference>
<dbReference type="AlphaFoldDB" id="A0A1X6NHP7"/>
<dbReference type="EMBL" id="KZ110591">
    <property type="protein sequence ID" value="OSX68134.1"/>
    <property type="molecule type" value="Genomic_DNA"/>
</dbReference>
<sequence length="94" mass="10530">MRRGLSMPVARRVCGCSCARMGSGSWRWLGDWAKDSKGVLCYDPRMILSQLVQHLDDMPQLARPIYLYAVIFVGSGTLRPDDPTLLYAVRCIAP</sequence>
<protein>
    <submittedName>
        <fullName evidence="1">Uncharacterized protein</fullName>
    </submittedName>
</protein>
<dbReference type="GeneID" id="36333426"/>
<dbReference type="RefSeq" id="XP_024344928.1">
    <property type="nucleotide sequence ID" value="XM_024488477.1"/>
</dbReference>
<evidence type="ECO:0000313" key="1">
    <source>
        <dbReference type="EMBL" id="OSX68134.1"/>
    </source>
</evidence>
<keyword evidence="2" id="KW-1185">Reference proteome</keyword>
<dbReference type="Proteomes" id="UP000194127">
    <property type="component" value="Unassembled WGS sequence"/>
</dbReference>